<evidence type="ECO:0000256" key="5">
    <source>
        <dbReference type="SAM" id="Phobius"/>
    </source>
</evidence>
<evidence type="ECO:0000313" key="8">
    <source>
        <dbReference type="Proteomes" id="UP000538955"/>
    </source>
</evidence>
<dbReference type="PIRSF" id="PIRSF030150">
    <property type="entry name" value="UCP030150"/>
    <property type="match status" value="1"/>
</dbReference>
<comment type="caution">
    <text evidence="7">The sequence shown here is derived from an EMBL/GenBank/DDBJ whole genome shotgun (WGS) entry which is preliminary data.</text>
</comment>
<dbReference type="EMBL" id="JABBMI010000058">
    <property type="protein sequence ID" value="NMK54318.1"/>
    <property type="molecule type" value="Genomic_DNA"/>
</dbReference>
<keyword evidence="5" id="KW-0812">Transmembrane</keyword>
<dbReference type="SUPFAM" id="SSF63817">
    <property type="entry name" value="Sortase"/>
    <property type="match status" value="1"/>
</dbReference>
<evidence type="ECO:0000313" key="6">
    <source>
        <dbReference type="EMBL" id="NMK54318.1"/>
    </source>
</evidence>
<dbReference type="Pfam" id="PF04203">
    <property type="entry name" value="Sortase"/>
    <property type="match status" value="1"/>
</dbReference>
<dbReference type="Gene3D" id="2.40.260.10">
    <property type="entry name" value="Sortase"/>
    <property type="match status" value="1"/>
</dbReference>
<dbReference type="NCBIfam" id="TIGR03064">
    <property type="entry name" value="sortase_srtB"/>
    <property type="match status" value="1"/>
</dbReference>
<keyword evidence="5" id="KW-0472">Membrane</keyword>
<evidence type="ECO:0000313" key="7">
    <source>
        <dbReference type="EMBL" id="NMK96711.1"/>
    </source>
</evidence>
<organism evidence="7 9">
    <name type="scientific">Staphylococcus capitis</name>
    <dbReference type="NCBI Taxonomy" id="29388"/>
    <lineage>
        <taxon>Bacteria</taxon>
        <taxon>Bacillati</taxon>
        <taxon>Bacillota</taxon>
        <taxon>Bacilli</taxon>
        <taxon>Bacillales</taxon>
        <taxon>Staphylococcaceae</taxon>
        <taxon>Staphylococcus</taxon>
    </lineage>
</organism>
<sequence>MIKFVRLIQIVLIAVILIFSYQLFKTYLEDKASAKRYKNLQQQFKSESLSNENEVRPQFSKLESINKDIVGWIQLKGTSLNYPVLQGKTNHDYLREDFDHEKTRKGSIFMDYRNSVKTPNSNTIIYGHHMGDNTMFDVLEKYLKQSYFDQHQDIQYDTKYGKYLLQVFSAYRTTTKDNYIQTDFKTPSEFQHFIDNTKKKSEIQTKVQISNQDKIVTLSTCEDAYNQTSGRIVVMAKLVKIN</sequence>
<keyword evidence="1 7" id="KW-0378">Hydrolase</keyword>
<dbReference type="Proteomes" id="UP000538955">
    <property type="component" value="Unassembled WGS sequence"/>
</dbReference>
<feature type="active site" description="Acyl-thioester intermediate" evidence="2">
    <location>
        <position position="221"/>
    </location>
</feature>
<dbReference type="EMBL" id="JABBLX010000001">
    <property type="protein sequence ID" value="NMK96711.1"/>
    <property type="molecule type" value="Genomic_DNA"/>
</dbReference>
<keyword evidence="8" id="KW-1185">Reference proteome</keyword>
<dbReference type="AlphaFoldDB" id="A0A7X9ZH43"/>
<feature type="active site" description="Proton donor/acceptor" evidence="4">
    <location>
        <position position="128"/>
    </location>
</feature>
<proteinExistence type="predicted"/>
<gene>
    <name evidence="7" type="primary">srtB</name>
    <name evidence="7" type="ORF">HHM13_01165</name>
    <name evidence="6" type="ORF">HHM24_06045</name>
</gene>
<dbReference type="RefSeq" id="WP_037582580.1">
    <property type="nucleotide sequence ID" value="NZ_AP014956.1"/>
</dbReference>
<evidence type="ECO:0000256" key="4">
    <source>
        <dbReference type="PIRSR" id="PIRSR605754-1"/>
    </source>
</evidence>
<protein>
    <submittedName>
        <fullName evidence="7">Class B sortase</fullName>
        <ecNumber evidence="7">3.4.22.71</ecNumber>
    </submittedName>
</protein>
<keyword evidence="5" id="KW-1133">Transmembrane helix</keyword>
<evidence type="ECO:0000256" key="3">
    <source>
        <dbReference type="PIRSR" id="PIRSR030150-2"/>
    </source>
</evidence>
<dbReference type="Proteomes" id="UP000550736">
    <property type="component" value="Unassembled WGS sequence"/>
</dbReference>
<feature type="site" description="Transition state stabilizer" evidence="3">
    <location>
        <position position="231"/>
    </location>
</feature>
<evidence type="ECO:0000256" key="2">
    <source>
        <dbReference type="PIRSR" id="PIRSR030150-1"/>
    </source>
</evidence>
<dbReference type="InterPro" id="IPR009835">
    <property type="entry name" value="SrtB"/>
</dbReference>
<evidence type="ECO:0000256" key="1">
    <source>
        <dbReference type="ARBA" id="ARBA00022801"/>
    </source>
</evidence>
<dbReference type="EC" id="3.4.22.71" evidence="7"/>
<feature type="transmembrane region" description="Helical" evidence="5">
    <location>
        <begin position="7"/>
        <end position="24"/>
    </location>
</feature>
<accession>A0A7X9ZH43</accession>
<name>A0A7X9ZH43_STACP</name>
<dbReference type="InterPro" id="IPR023365">
    <property type="entry name" value="Sortase_dom-sf"/>
</dbReference>
<reference evidence="8 9" key="1">
    <citation type="submission" date="2020-04" db="EMBL/GenBank/DDBJ databases">
        <title>The Epidemiology and Molecular Characteristics of Linezolid-Resistant Staphylococcus capitis in Huashan Hospital, Shanghai.</title>
        <authorList>
            <person name="Ding L."/>
            <person name="Li P."/>
            <person name="Yang Y."/>
            <person name="Lin D."/>
            <person name="Xu X."/>
        </authorList>
    </citation>
    <scope>NUCLEOTIDE SEQUENCE [LARGE SCALE GENOMIC DNA]</scope>
    <source>
        <strain evidence="7 9">12-86</strain>
        <strain evidence="6 8">17-84</strain>
    </source>
</reference>
<dbReference type="InterPro" id="IPR005754">
    <property type="entry name" value="Sortase"/>
</dbReference>
<dbReference type="InterPro" id="IPR015986">
    <property type="entry name" value="SrtB_Firmicute"/>
</dbReference>
<evidence type="ECO:0000313" key="9">
    <source>
        <dbReference type="Proteomes" id="UP000550736"/>
    </source>
</evidence>
<dbReference type="GO" id="GO:0016787">
    <property type="term" value="F:hydrolase activity"/>
    <property type="evidence" value="ECO:0007669"/>
    <property type="project" value="UniProtKB-KW"/>
</dbReference>
<dbReference type="CDD" id="cd05826">
    <property type="entry name" value="Sortase_B"/>
    <property type="match status" value="1"/>
</dbReference>